<dbReference type="Proteomes" id="UP000663828">
    <property type="component" value="Unassembled WGS sequence"/>
</dbReference>
<dbReference type="Pfam" id="PF05608">
    <property type="entry name" value="RTE1"/>
    <property type="match status" value="1"/>
</dbReference>
<proteinExistence type="predicted"/>
<keyword evidence="1" id="KW-0472">Membrane</keyword>
<keyword evidence="1" id="KW-0812">Transmembrane</keyword>
<evidence type="ECO:0000313" key="2">
    <source>
        <dbReference type="EMBL" id="CAF1641318.1"/>
    </source>
</evidence>
<evidence type="ECO:0000313" key="3">
    <source>
        <dbReference type="Proteomes" id="UP000663828"/>
    </source>
</evidence>
<accession>A0A816E0S0</accession>
<keyword evidence="1" id="KW-1133">Transmembrane helix</keyword>
<keyword evidence="3" id="KW-1185">Reference proteome</keyword>
<reference evidence="2" key="1">
    <citation type="submission" date="2021-02" db="EMBL/GenBank/DDBJ databases">
        <authorList>
            <person name="Nowell W R."/>
        </authorList>
    </citation>
    <scope>NUCLEOTIDE SEQUENCE</scope>
</reference>
<protein>
    <recommendedName>
        <fullName evidence="4">Transmembrane protein 222</fullName>
    </recommendedName>
</protein>
<evidence type="ECO:0000256" key="1">
    <source>
        <dbReference type="SAM" id="Phobius"/>
    </source>
</evidence>
<evidence type="ECO:0008006" key="4">
    <source>
        <dbReference type="Google" id="ProtNLM"/>
    </source>
</evidence>
<organism evidence="2 3">
    <name type="scientific">Adineta ricciae</name>
    <name type="common">Rotifer</name>
    <dbReference type="NCBI Taxonomy" id="249248"/>
    <lineage>
        <taxon>Eukaryota</taxon>
        <taxon>Metazoa</taxon>
        <taxon>Spiralia</taxon>
        <taxon>Gnathifera</taxon>
        <taxon>Rotifera</taxon>
        <taxon>Eurotatoria</taxon>
        <taxon>Bdelloidea</taxon>
        <taxon>Adinetida</taxon>
        <taxon>Adinetidae</taxon>
        <taxon>Adineta</taxon>
    </lineage>
</organism>
<comment type="caution">
    <text evidence="2">The sequence shown here is derived from an EMBL/GenBank/DDBJ whole genome shotgun (WGS) entry which is preliminary data.</text>
</comment>
<dbReference type="AlphaFoldDB" id="A0A816E0S0"/>
<dbReference type="InterPro" id="IPR008496">
    <property type="entry name" value="TMEM222/RTE1"/>
</dbReference>
<name>A0A816E0S0_ADIRI</name>
<dbReference type="PANTHER" id="PTHR20921">
    <property type="entry name" value="TRANSMEMBRANE PROTEIN 222"/>
    <property type="match status" value="1"/>
</dbReference>
<feature type="transmembrane region" description="Helical" evidence="1">
    <location>
        <begin position="187"/>
        <end position="207"/>
    </location>
</feature>
<dbReference type="PANTHER" id="PTHR20921:SF0">
    <property type="entry name" value="TRANSMEMBRANE PROTEIN 222"/>
    <property type="match status" value="1"/>
</dbReference>
<dbReference type="EMBL" id="CAJNOR010009119">
    <property type="protein sequence ID" value="CAF1641318.1"/>
    <property type="molecule type" value="Genomic_DNA"/>
</dbReference>
<sequence length="211" mass="24066">MSEATSDQITTAIVIPSENPSKSKVNQMSDDNFLSNNSTDRIDTKRVRYPHCIVWTPIPLLTWLFPFIGHMGIARTDGIIRDFAGPYYVSEDNMAFGLPTRYLQLDLNRVSSLGSSNNLRNVWDKAVEQASDEYKKRMHNLCCDNCHSHVAMALNTMGYDRKYSYNMVSLAFWMFFCGKYVNFGGLLRTWIPFLILASIVIIVTVVVKLQT</sequence>
<gene>
    <name evidence="2" type="ORF">XAT740_LOCUS53364</name>
</gene>